<dbReference type="OrthoDB" id="4871889at2"/>
<proteinExistence type="predicted"/>
<accession>A0A1A3NBW7</accession>
<dbReference type="AlphaFoldDB" id="A0A1A3NBW7"/>
<organism evidence="2 3">
    <name type="scientific">Mycobacterium asiaticum</name>
    <dbReference type="NCBI Taxonomy" id="1790"/>
    <lineage>
        <taxon>Bacteria</taxon>
        <taxon>Bacillati</taxon>
        <taxon>Actinomycetota</taxon>
        <taxon>Actinomycetes</taxon>
        <taxon>Mycobacteriales</taxon>
        <taxon>Mycobacteriaceae</taxon>
        <taxon>Mycobacterium</taxon>
    </lineage>
</organism>
<keyword evidence="3" id="KW-1185">Reference proteome</keyword>
<feature type="compositionally biased region" description="Basic residues" evidence="1">
    <location>
        <begin position="118"/>
        <end position="135"/>
    </location>
</feature>
<evidence type="ECO:0000256" key="1">
    <source>
        <dbReference type="SAM" id="MobiDB-lite"/>
    </source>
</evidence>
<feature type="compositionally biased region" description="Low complexity" evidence="1">
    <location>
        <begin position="55"/>
        <end position="64"/>
    </location>
</feature>
<feature type="region of interest" description="Disordered" evidence="1">
    <location>
        <begin position="23"/>
        <end position="219"/>
    </location>
</feature>
<dbReference type="EMBL" id="LZLQ01000024">
    <property type="protein sequence ID" value="OBK18830.1"/>
    <property type="molecule type" value="Genomic_DNA"/>
</dbReference>
<name>A0A1A3NBW7_MYCAS</name>
<reference evidence="3" key="1">
    <citation type="submission" date="2016-06" db="EMBL/GenBank/DDBJ databases">
        <authorList>
            <person name="Sutton G."/>
            <person name="Brinkac L."/>
            <person name="Sanka R."/>
            <person name="Adams M."/>
            <person name="Lau E."/>
            <person name="Garcia-Basteiro A."/>
            <person name="Lopez-Varela E."/>
            <person name="Palencia S."/>
        </authorList>
    </citation>
    <scope>NUCLEOTIDE SEQUENCE [LARGE SCALE GENOMIC DNA]</scope>
    <source>
        <strain evidence="3">1245139.5</strain>
    </source>
</reference>
<feature type="compositionally biased region" description="Pro residues" evidence="1">
    <location>
        <begin position="25"/>
        <end position="37"/>
    </location>
</feature>
<evidence type="ECO:0000313" key="3">
    <source>
        <dbReference type="Proteomes" id="UP000093629"/>
    </source>
</evidence>
<protein>
    <submittedName>
        <fullName evidence="2">Uncharacterized protein</fullName>
    </submittedName>
</protein>
<sequence>MALTFALLVRPAKVQMPAWALVEPTPTPQEPSPPVMRAPPAEAPTKKIPAAETGPPTKKAVTKAPPRKRTTKEVATGDIPVTGDPVTERISMIRDAPTERIPVAKDPATQRIPVVKKVPAKKAAARKVPAKKVPAKKGAPTKARPRPRPQGAPTKRIPRSKDPATNKIPISDDTPTLVLPPLMPYAPYGPGSMRASPDGSGPEDWPVKGRTDSRLFYTPGDPDYDDIEAQVWFQNEEFAARAFFTAWSKSTRKK</sequence>
<gene>
    <name evidence="2" type="ORF">A5636_02025</name>
</gene>
<evidence type="ECO:0000313" key="2">
    <source>
        <dbReference type="EMBL" id="OBK18830.1"/>
    </source>
</evidence>
<comment type="caution">
    <text evidence="2">The sequence shown here is derived from an EMBL/GenBank/DDBJ whole genome shotgun (WGS) entry which is preliminary data.</text>
</comment>
<dbReference type="Proteomes" id="UP000093629">
    <property type="component" value="Unassembled WGS sequence"/>
</dbReference>